<feature type="non-terminal residue" evidence="2">
    <location>
        <position position="249"/>
    </location>
</feature>
<organism evidence="2 3">
    <name type="scientific">Maridesulfovibrio ferrireducens</name>
    <dbReference type="NCBI Taxonomy" id="246191"/>
    <lineage>
        <taxon>Bacteria</taxon>
        <taxon>Pseudomonadati</taxon>
        <taxon>Thermodesulfobacteriota</taxon>
        <taxon>Desulfovibrionia</taxon>
        <taxon>Desulfovibrionales</taxon>
        <taxon>Desulfovibrionaceae</taxon>
        <taxon>Maridesulfovibrio</taxon>
    </lineage>
</organism>
<dbReference type="Proteomes" id="UP000199053">
    <property type="component" value="Unassembled WGS sequence"/>
</dbReference>
<gene>
    <name evidence="2" type="ORF">SAMN05660337_1306</name>
</gene>
<dbReference type="STRING" id="246191.SAMN05660337_1306"/>
<proteinExistence type="predicted"/>
<feature type="signal peptide" evidence="1">
    <location>
        <begin position="1"/>
        <end position="20"/>
    </location>
</feature>
<evidence type="ECO:0000256" key="1">
    <source>
        <dbReference type="SAM" id="SignalP"/>
    </source>
</evidence>
<dbReference type="RefSeq" id="WP_211477652.1">
    <property type="nucleotide sequence ID" value="NZ_FNGA01000002.1"/>
</dbReference>
<dbReference type="InterPro" id="IPR013517">
    <property type="entry name" value="FG-GAP"/>
</dbReference>
<name>A0A1G9EXJ3_9BACT</name>
<sequence length="249" mass="26702">MHRLLILFTSVCFVFLPAMGWSATAGLDSLPTEAVSKIKIHMEDELCCFMAQPDGKITGHTLDGDLHLSTNAHGVSFDNGGNWFALSLDSIGREGSMKKVQSPVLFSKGRKLTLLRGSITEWYENHGGNIEHGLVIKESPAGEGDLMFAFATSGNLTPQQKGEDITFTGAETMNYSTIKAWDAKGRNLSCSMSVTGGRLFWQVNDSVAVYPLTVDPTVTFVKKLTASDAAADDSFGKSVSVSGDIALVG</sequence>
<evidence type="ECO:0000313" key="3">
    <source>
        <dbReference type="Proteomes" id="UP000199053"/>
    </source>
</evidence>
<dbReference type="AlphaFoldDB" id="A0A1G9EXJ3"/>
<keyword evidence="3" id="KW-1185">Reference proteome</keyword>
<reference evidence="3" key="1">
    <citation type="submission" date="2016-10" db="EMBL/GenBank/DDBJ databases">
        <authorList>
            <person name="Varghese N."/>
            <person name="Submissions S."/>
        </authorList>
    </citation>
    <scope>NUCLEOTIDE SEQUENCE [LARGE SCALE GENOMIC DNA]</scope>
    <source>
        <strain evidence="3">DSM 16995</strain>
    </source>
</reference>
<keyword evidence="1" id="KW-0732">Signal</keyword>
<dbReference type="Pfam" id="PF14312">
    <property type="entry name" value="FG-GAP_2"/>
    <property type="match status" value="1"/>
</dbReference>
<feature type="chain" id="PRO_5011753149" evidence="1">
    <location>
        <begin position="21"/>
        <end position="249"/>
    </location>
</feature>
<evidence type="ECO:0000313" key="2">
    <source>
        <dbReference type="EMBL" id="SDK80869.1"/>
    </source>
</evidence>
<protein>
    <submittedName>
        <fullName evidence="2">FG-GAP repeat-containing protein</fullName>
    </submittedName>
</protein>
<accession>A0A1G9EXJ3</accession>
<dbReference type="EMBL" id="FNGA01000002">
    <property type="protein sequence ID" value="SDK80869.1"/>
    <property type="molecule type" value="Genomic_DNA"/>
</dbReference>